<evidence type="ECO:0000256" key="5">
    <source>
        <dbReference type="ARBA" id="ARBA00023004"/>
    </source>
</evidence>
<dbReference type="OrthoDB" id="9782134at2"/>
<keyword evidence="3" id="KW-0547">Nucleotide-binding</keyword>
<dbReference type="EMBL" id="CP031933">
    <property type="protein sequence ID" value="AYE38571.1"/>
    <property type="molecule type" value="Genomic_DNA"/>
</dbReference>
<evidence type="ECO:0000256" key="6">
    <source>
        <dbReference type="ARBA" id="ARBA00049417"/>
    </source>
</evidence>
<keyword evidence="4" id="KW-0378">Hydrolase</keyword>
<dbReference type="AlphaFoldDB" id="A0A386PRF1"/>
<evidence type="ECO:0000313" key="9">
    <source>
        <dbReference type="Proteomes" id="UP000267208"/>
    </source>
</evidence>
<dbReference type="RefSeq" id="WP_120142812.1">
    <property type="nucleotide sequence ID" value="NZ_CP031933.2"/>
</dbReference>
<dbReference type="KEGG" id="lzh:D1B17_07920"/>
<dbReference type="GO" id="GO:0000166">
    <property type="term" value="F:nucleotide binding"/>
    <property type="evidence" value="ECO:0007669"/>
    <property type="project" value="UniProtKB-KW"/>
</dbReference>
<evidence type="ECO:0000256" key="1">
    <source>
        <dbReference type="ARBA" id="ARBA00012506"/>
    </source>
</evidence>
<protein>
    <recommendedName>
        <fullName evidence="1">bis(5'-nucleosyl)-tetraphosphatase (symmetrical)</fullName>
        <ecNumber evidence="1">3.6.1.41</ecNumber>
    </recommendedName>
</protein>
<dbReference type="PANTHER" id="PTHR35795">
    <property type="entry name" value="SLR1885 PROTEIN"/>
    <property type="match status" value="1"/>
</dbReference>
<dbReference type="CDD" id="cd00077">
    <property type="entry name" value="HDc"/>
    <property type="match status" value="1"/>
</dbReference>
<reference evidence="9" key="1">
    <citation type="submission" date="2018-08" db="EMBL/GenBank/DDBJ databases">
        <title>Genome of Lactobacillus sp. HBUAS52074.</title>
        <authorList>
            <person name="Guo Z."/>
            <person name="Zhang Z.D."/>
        </authorList>
    </citation>
    <scope>NUCLEOTIDE SEQUENCE [LARGE SCALE GENOMIC DNA]</scope>
    <source>
        <strain evidence="9">HBUAS52074</strain>
    </source>
</reference>
<dbReference type="Pfam" id="PF01966">
    <property type="entry name" value="HD"/>
    <property type="match status" value="1"/>
</dbReference>
<dbReference type="InterPro" id="IPR006675">
    <property type="entry name" value="HDIG_dom"/>
</dbReference>
<evidence type="ECO:0000256" key="3">
    <source>
        <dbReference type="ARBA" id="ARBA00022741"/>
    </source>
</evidence>
<dbReference type="GO" id="GO:0008803">
    <property type="term" value="F:bis(5'-nucleosyl)-tetraphosphatase (symmetrical) activity"/>
    <property type="evidence" value="ECO:0007669"/>
    <property type="project" value="UniProtKB-EC"/>
</dbReference>
<dbReference type="SUPFAM" id="SSF109604">
    <property type="entry name" value="HD-domain/PDEase-like"/>
    <property type="match status" value="1"/>
</dbReference>
<evidence type="ECO:0000256" key="4">
    <source>
        <dbReference type="ARBA" id="ARBA00022801"/>
    </source>
</evidence>
<evidence type="ECO:0000313" key="8">
    <source>
        <dbReference type="EMBL" id="AYE38571.1"/>
    </source>
</evidence>
<dbReference type="GO" id="GO:0046872">
    <property type="term" value="F:metal ion binding"/>
    <property type="evidence" value="ECO:0007669"/>
    <property type="project" value="UniProtKB-KW"/>
</dbReference>
<dbReference type="EC" id="3.6.1.41" evidence="1"/>
<keyword evidence="2" id="KW-0479">Metal-binding</keyword>
<gene>
    <name evidence="8" type="ORF">D1B17_07920</name>
</gene>
<dbReference type="Gene3D" id="1.10.3210.10">
    <property type="entry name" value="Hypothetical protein af1432"/>
    <property type="match status" value="1"/>
</dbReference>
<keyword evidence="9" id="KW-1185">Reference proteome</keyword>
<dbReference type="PROSITE" id="PS51831">
    <property type="entry name" value="HD"/>
    <property type="match status" value="1"/>
</dbReference>
<dbReference type="InterPro" id="IPR006674">
    <property type="entry name" value="HD_domain"/>
</dbReference>
<dbReference type="SMART" id="SM00471">
    <property type="entry name" value="HDc"/>
    <property type="match status" value="1"/>
</dbReference>
<evidence type="ECO:0000259" key="7">
    <source>
        <dbReference type="PROSITE" id="PS51831"/>
    </source>
</evidence>
<comment type="catalytic activity">
    <reaction evidence="6">
        <text>P(1),P(4)-bis(5'-adenosyl) tetraphosphate + H2O = 2 ADP + 2 H(+)</text>
        <dbReference type="Rhea" id="RHEA:24252"/>
        <dbReference type="ChEBI" id="CHEBI:15377"/>
        <dbReference type="ChEBI" id="CHEBI:15378"/>
        <dbReference type="ChEBI" id="CHEBI:58141"/>
        <dbReference type="ChEBI" id="CHEBI:456216"/>
        <dbReference type="EC" id="3.6.1.41"/>
    </reaction>
</comment>
<dbReference type="NCBIfam" id="TIGR00488">
    <property type="entry name" value="bis(5'-nucleosyl)-tetraphosphatase (symmetrical) YqeK"/>
    <property type="match status" value="1"/>
</dbReference>
<proteinExistence type="predicted"/>
<dbReference type="InterPro" id="IPR051094">
    <property type="entry name" value="Diverse_Catalytic_Enzymes"/>
</dbReference>
<keyword evidence="5" id="KW-0408">Iron</keyword>
<dbReference type="Proteomes" id="UP000267208">
    <property type="component" value="Chromosome"/>
</dbReference>
<dbReference type="PANTHER" id="PTHR35795:SF1">
    <property type="entry name" value="BIS(5'-NUCLEOSYL)-TETRAPHOSPHATASE, SYMMETRICAL"/>
    <property type="match status" value="1"/>
</dbReference>
<accession>A0A386PRF1</accession>
<dbReference type="InterPro" id="IPR003607">
    <property type="entry name" value="HD/PDEase_dom"/>
</dbReference>
<dbReference type="NCBIfam" id="TIGR00277">
    <property type="entry name" value="HDIG"/>
    <property type="match status" value="1"/>
</dbReference>
<evidence type="ECO:0000256" key="2">
    <source>
        <dbReference type="ARBA" id="ARBA00022723"/>
    </source>
</evidence>
<organism evidence="8 9">
    <name type="scientific">Companilactobacillus zhachilii</name>
    <dbReference type="NCBI Taxonomy" id="2304606"/>
    <lineage>
        <taxon>Bacteria</taxon>
        <taxon>Bacillati</taxon>
        <taxon>Bacillota</taxon>
        <taxon>Bacilli</taxon>
        <taxon>Lactobacillales</taxon>
        <taxon>Lactobacillaceae</taxon>
        <taxon>Companilactobacillus</taxon>
    </lineage>
</organism>
<dbReference type="InterPro" id="IPR005249">
    <property type="entry name" value="YqeK"/>
</dbReference>
<name>A0A386PRF1_9LACO</name>
<feature type="domain" description="HD" evidence="7">
    <location>
        <begin position="31"/>
        <end position="145"/>
    </location>
</feature>
<sequence>MADDFDYDDIKQGLKREDILNQMQDTLSDFRYGHCLRVEKVARGLAAEYGGDVNRAGLAGLLHDYAKERDDQEFIDTIKKHDLDPDLLNYNNAIWHGIVGAEIIKDELGIYDEDVLNAIRRHTVGSTNMTQVDKCVFVGDFIEPERDFPGIDEARAYAEKSLDAAVAFELKHSVQHLVDKNRTIYPATFVSYNYWIAKGEL</sequence>